<dbReference type="EMBL" id="JAEQNE010000004">
    <property type="protein sequence ID" value="MBL0392767.1"/>
    <property type="molecule type" value="Genomic_DNA"/>
</dbReference>
<proteinExistence type="predicted"/>
<gene>
    <name evidence="1" type="ORF">JJ685_16645</name>
</gene>
<dbReference type="RefSeq" id="WP_201675426.1">
    <property type="nucleotide sequence ID" value="NZ_JAEQNE010000004.1"/>
</dbReference>
<comment type="caution">
    <text evidence="1">The sequence shown here is derived from an EMBL/GenBank/DDBJ whole genome shotgun (WGS) entry which is preliminary data.</text>
</comment>
<keyword evidence="2" id="KW-1185">Reference proteome</keyword>
<evidence type="ECO:0000313" key="2">
    <source>
        <dbReference type="Proteomes" id="UP000599109"/>
    </source>
</evidence>
<accession>A0A936Z388</accession>
<organism evidence="1 2">
    <name type="scientific">Ramlibacter monticola</name>
    <dbReference type="NCBI Taxonomy" id="1926872"/>
    <lineage>
        <taxon>Bacteria</taxon>
        <taxon>Pseudomonadati</taxon>
        <taxon>Pseudomonadota</taxon>
        <taxon>Betaproteobacteria</taxon>
        <taxon>Burkholderiales</taxon>
        <taxon>Comamonadaceae</taxon>
        <taxon>Ramlibacter</taxon>
    </lineage>
</organism>
<name>A0A936Z388_9BURK</name>
<protein>
    <submittedName>
        <fullName evidence="1">Type II toxin-antitoxin system RelE/ParE family toxin</fullName>
    </submittedName>
</protein>
<sequence length="100" mass="11979">MRAVRYHPEARAEFLHDVEYYAAISTRLAEIYDKAVHAAEMQAAATPEAWPEYRNKTRRVIDRRFKFSLVYLHSEHEVYVVAIAPMKRRPGYWKRRVRDV</sequence>
<dbReference type="Proteomes" id="UP000599109">
    <property type="component" value="Unassembled WGS sequence"/>
</dbReference>
<evidence type="ECO:0000313" key="1">
    <source>
        <dbReference type="EMBL" id="MBL0392767.1"/>
    </source>
</evidence>
<dbReference type="Gene3D" id="3.30.2310.20">
    <property type="entry name" value="RelE-like"/>
    <property type="match status" value="1"/>
</dbReference>
<dbReference type="AlphaFoldDB" id="A0A936Z388"/>
<reference evidence="1 2" key="1">
    <citation type="journal article" date="2017" name="Int. J. Syst. Evol. Microbiol.">
        <title>Ramlibacter monticola sp. nov., isolated from forest soil.</title>
        <authorList>
            <person name="Chaudhary D.K."/>
            <person name="Kim J."/>
        </authorList>
    </citation>
    <scope>NUCLEOTIDE SEQUENCE [LARGE SCALE GENOMIC DNA]</scope>
    <source>
        <strain evidence="1 2">KACC 19175</strain>
    </source>
</reference>
<dbReference type="InterPro" id="IPR035093">
    <property type="entry name" value="RelE/ParE_toxin_dom_sf"/>
</dbReference>